<evidence type="ECO:0000313" key="1">
    <source>
        <dbReference type="EMBL" id="XDQ68309.1"/>
    </source>
</evidence>
<organism evidence="1">
    <name type="scientific">Streptomyces sp. R35</name>
    <dbReference type="NCBI Taxonomy" id="3238630"/>
    <lineage>
        <taxon>Bacteria</taxon>
        <taxon>Bacillati</taxon>
        <taxon>Actinomycetota</taxon>
        <taxon>Actinomycetes</taxon>
        <taxon>Kitasatosporales</taxon>
        <taxon>Streptomycetaceae</taxon>
        <taxon>Streptomyces</taxon>
    </lineage>
</organism>
<reference evidence="1" key="1">
    <citation type="submission" date="2024-07" db="EMBL/GenBank/DDBJ databases">
        <authorList>
            <person name="Yu S.T."/>
        </authorList>
    </citation>
    <scope>NUCLEOTIDE SEQUENCE</scope>
    <source>
        <strain evidence="1">R35</strain>
    </source>
</reference>
<protein>
    <submittedName>
        <fullName evidence="1">Uncharacterized protein</fullName>
    </submittedName>
</protein>
<dbReference type="EMBL" id="CP163440">
    <property type="protein sequence ID" value="XDQ68309.1"/>
    <property type="molecule type" value="Genomic_DNA"/>
</dbReference>
<sequence length="68" mass="7493">MPSVMGLLEVRERAARVRGEELRAEADHVRAELAEAEAVLDRRVVALAELTEALAMGSVPEEAVLRPW</sequence>
<accession>A0AB39SME1</accession>
<proteinExistence type="predicted"/>
<name>A0AB39SME1_9ACTN</name>
<gene>
    <name evidence="1" type="ORF">AB5J50_49955</name>
</gene>
<dbReference type="RefSeq" id="WP_369265132.1">
    <property type="nucleotide sequence ID" value="NZ_CP163440.1"/>
</dbReference>
<dbReference type="AlphaFoldDB" id="A0AB39SME1"/>